<dbReference type="Proteomes" id="UP000760407">
    <property type="component" value="Unassembled WGS sequence"/>
</dbReference>
<organism evidence="1 2">
    <name type="scientific">Francisella philomiragia</name>
    <dbReference type="NCBI Taxonomy" id="28110"/>
    <lineage>
        <taxon>Bacteria</taxon>
        <taxon>Pseudomonadati</taxon>
        <taxon>Pseudomonadota</taxon>
        <taxon>Gammaproteobacteria</taxon>
        <taxon>Thiotrichales</taxon>
        <taxon>Francisellaceae</taxon>
        <taxon>Francisella</taxon>
    </lineage>
</organism>
<sequence>MQSNLINVDEMIFKHGNKIFEQAVEALEQNEILFEGQFSFLDGFTMKERNLDAQREIFRRFGYSNSDDIQSLFFEVGEEGWKLCFCVFGNRFEEIKDVRDAVIEYFKK</sequence>
<evidence type="ECO:0000313" key="2">
    <source>
        <dbReference type="Proteomes" id="UP000760407"/>
    </source>
</evidence>
<evidence type="ECO:0000313" key="1">
    <source>
        <dbReference type="EMBL" id="MBK2301935.1"/>
    </source>
</evidence>
<proteinExistence type="predicted"/>
<gene>
    <name evidence="1" type="ORF">IBE52_03325</name>
</gene>
<reference evidence="1 2" key="1">
    <citation type="submission" date="2020-08" db="EMBL/GenBank/DDBJ databases">
        <title>Comparative genomics of Francisella species.</title>
        <authorList>
            <person name="Sahl J."/>
            <person name="Sjodin A."/>
            <person name="Wagner D."/>
            <person name="Forsman M."/>
        </authorList>
    </citation>
    <scope>NUCLEOTIDE SEQUENCE [LARGE SCALE GENOMIC DNA]</scope>
    <source>
        <strain evidence="1 2">F1093</strain>
    </source>
</reference>
<name>A0ABS1GAU4_9GAMM</name>
<protein>
    <submittedName>
        <fullName evidence="1">Uncharacterized protein</fullName>
    </submittedName>
</protein>
<accession>A0ABS1GAU4</accession>
<comment type="caution">
    <text evidence="1">The sequence shown here is derived from an EMBL/GenBank/DDBJ whole genome shotgun (WGS) entry which is preliminary data.</text>
</comment>
<dbReference type="EMBL" id="JACTSG010000002">
    <property type="protein sequence ID" value="MBK2301935.1"/>
    <property type="molecule type" value="Genomic_DNA"/>
</dbReference>
<dbReference type="RefSeq" id="WP_200165981.1">
    <property type="nucleotide sequence ID" value="NZ_JACTSG010000002.1"/>
</dbReference>
<keyword evidence="2" id="KW-1185">Reference proteome</keyword>